<feature type="domain" description="HIT" evidence="4">
    <location>
        <begin position="4"/>
        <end position="113"/>
    </location>
</feature>
<dbReference type="PANTHER" id="PTHR46648">
    <property type="entry name" value="HIT FAMILY PROTEIN 1"/>
    <property type="match status" value="1"/>
</dbReference>
<gene>
    <name evidence="5" type="ORF">HDA39_007098</name>
</gene>
<comment type="caution">
    <text evidence="5">The sequence shown here is derived from an EMBL/GenBank/DDBJ whole genome shotgun (WGS) entry which is preliminary data.</text>
</comment>
<accession>A0A7W9JDW4</accession>
<feature type="short sequence motif" description="Histidine triad motif" evidence="2 3">
    <location>
        <begin position="98"/>
        <end position="102"/>
    </location>
</feature>
<dbReference type="Pfam" id="PF01230">
    <property type="entry name" value="HIT"/>
    <property type="match status" value="1"/>
</dbReference>
<organism evidence="5 6">
    <name type="scientific">Kribbella italica</name>
    <dbReference type="NCBI Taxonomy" id="1540520"/>
    <lineage>
        <taxon>Bacteria</taxon>
        <taxon>Bacillati</taxon>
        <taxon>Actinomycetota</taxon>
        <taxon>Actinomycetes</taxon>
        <taxon>Propionibacteriales</taxon>
        <taxon>Kribbellaceae</taxon>
        <taxon>Kribbella</taxon>
    </lineage>
</organism>
<sequence length="142" mass="14726">MDCVFCDLIAADSAQWVAKEQTAVAFAPLPGSEIAAGHTLVVPRRHCDLGVLDVGPDDLAATTELVRQVARAMVDALGASGVCVLNASGPDSGRSIDHLHFHVVPRFPGDGDDTLPWPTGRSTHQPAGDPRALLAAALVSKG</sequence>
<evidence type="ECO:0000256" key="1">
    <source>
        <dbReference type="PIRSR" id="PIRSR601310-1"/>
    </source>
</evidence>
<dbReference type="InterPro" id="IPR036265">
    <property type="entry name" value="HIT-like_sf"/>
</dbReference>
<name>A0A7W9JDW4_9ACTN</name>
<evidence type="ECO:0000256" key="2">
    <source>
        <dbReference type="PIRSR" id="PIRSR601310-3"/>
    </source>
</evidence>
<dbReference type="PANTHER" id="PTHR46648:SF1">
    <property type="entry name" value="ADENOSINE 5'-MONOPHOSPHORAMIDASE HNT1"/>
    <property type="match status" value="1"/>
</dbReference>
<dbReference type="AlphaFoldDB" id="A0A7W9JDW4"/>
<dbReference type="RefSeq" id="WP_184802663.1">
    <property type="nucleotide sequence ID" value="NZ_JACHMY010000001.1"/>
</dbReference>
<dbReference type="Proteomes" id="UP000549971">
    <property type="component" value="Unassembled WGS sequence"/>
</dbReference>
<evidence type="ECO:0000313" key="5">
    <source>
        <dbReference type="EMBL" id="MBB5840364.1"/>
    </source>
</evidence>
<dbReference type="PROSITE" id="PS51084">
    <property type="entry name" value="HIT_2"/>
    <property type="match status" value="1"/>
</dbReference>
<evidence type="ECO:0000313" key="6">
    <source>
        <dbReference type="Proteomes" id="UP000549971"/>
    </source>
</evidence>
<dbReference type="GO" id="GO:0009117">
    <property type="term" value="P:nucleotide metabolic process"/>
    <property type="evidence" value="ECO:0007669"/>
    <property type="project" value="TreeGrafter"/>
</dbReference>
<evidence type="ECO:0000256" key="3">
    <source>
        <dbReference type="PROSITE-ProRule" id="PRU00464"/>
    </source>
</evidence>
<keyword evidence="6" id="KW-1185">Reference proteome</keyword>
<dbReference type="Gene3D" id="3.30.428.10">
    <property type="entry name" value="HIT-like"/>
    <property type="match status" value="1"/>
</dbReference>
<dbReference type="GO" id="GO:0003824">
    <property type="term" value="F:catalytic activity"/>
    <property type="evidence" value="ECO:0007669"/>
    <property type="project" value="InterPro"/>
</dbReference>
<dbReference type="InterPro" id="IPR011146">
    <property type="entry name" value="HIT-like"/>
</dbReference>
<dbReference type="SUPFAM" id="SSF54197">
    <property type="entry name" value="HIT-like"/>
    <property type="match status" value="1"/>
</dbReference>
<dbReference type="EMBL" id="JACHMY010000001">
    <property type="protein sequence ID" value="MBB5840364.1"/>
    <property type="molecule type" value="Genomic_DNA"/>
</dbReference>
<dbReference type="InterPro" id="IPR001310">
    <property type="entry name" value="Histidine_triad_HIT"/>
</dbReference>
<evidence type="ECO:0000259" key="4">
    <source>
        <dbReference type="PROSITE" id="PS51084"/>
    </source>
</evidence>
<protein>
    <submittedName>
        <fullName evidence="5">Histidine triad (HIT) family protein</fullName>
    </submittedName>
</protein>
<reference evidence="5 6" key="1">
    <citation type="submission" date="2020-08" db="EMBL/GenBank/DDBJ databases">
        <title>Sequencing the genomes of 1000 actinobacteria strains.</title>
        <authorList>
            <person name="Klenk H.-P."/>
        </authorList>
    </citation>
    <scope>NUCLEOTIDE SEQUENCE [LARGE SCALE GENOMIC DNA]</scope>
    <source>
        <strain evidence="5 6">DSM 28967</strain>
    </source>
</reference>
<feature type="active site" description="Tele-AMP-histidine intermediate" evidence="1">
    <location>
        <position position="100"/>
    </location>
</feature>
<proteinExistence type="predicted"/>